<feature type="region of interest" description="Disordered" evidence="1">
    <location>
        <begin position="33"/>
        <end position="95"/>
    </location>
</feature>
<feature type="signal peptide" evidence="2">
    <location>
        <begin position="1"/>
        <end position="28"/>
    </location>
</feature>
<dbReference type="Proteomes" id="UP000477779">
    <property type="component" value="Unassembled WGS sequence"/>
</dbReference>
<evidence type="ECO:0000259" key="3">
    <source>
        <dbReference type="Pfam" id="PF03413"/>
    </source>
</evidence>
<evidence type="ECO:0000256" key="1">
    <source>
        <dbReference type="SAM" id="MobiDB-lite"/>
    </source>
</evidence>
<name>A0AAJ3DLG0_9ACTN</name>
<dbReference type="Pfam" id="PF03413">
    <property type="entry name" value="PepSY"/>
    <property type="match status" value="1"/>
</dbReference>
<sequence>MRRTSLVLAAIGGAAALAVTGTAIGLTAADGPGPAGAPVAVTTDATGPSDDNPGTADDSAGTVDDNPGADDSATAGTMPTPGAEKSGAVDPQRAGRVALERLGGGRIVEIEAETEHMRPVWSVKVNRTGTTYEVKVDRGDGTVVEIERRTAEGDRRTDDGSRTHDRYDDHGGDDDHGGHRSGDDD</sequence>
<gene>
    <name evidence="4" type="ORF">G3561_25305</name>
</gene>
<keyword evidence="2" id="KW-0732">Signal</keyword>
<comment type="caution">
    <text evidence="4">The sequence shown here is derived from an EMBL/GenBank/DDBJ whole genome shotgun (WGS) entry which is preliminary data.</text>
</comment>
<evidence type="ECO:0000313" key="4">
    <source>
        <dbReference type="EMBL" id="NES30859.1"/>
    </source>
</evidence>
<feature type="domain" description="PepSY" evidence="3">
    <location>
        <begin position="93"/>
        <end position="147"/>
    </location>
</feature>
<dbReference type="InterPro" id="IPR025711">
    <property type="entry name" value="PepSY"/>
</dbReference>
<organism evidence="4 5">
    <name type="scientific">Micromonospora terminaliae</name>
    <dbReference type="NCBI Taxonomy" id="1914461"/>
    <lineage>
        <taxon>Bacteria</taxon>
        <taxon>Bacillati</taxon>
        <taxon>Actinomycetota</taxon>
        <taxon>Actinomycetes</taxon>
        <taxon>Micromonosporales</taxon>
        <taxon>Micromonosporaceae</taxon>
        <taxon>Micromonospora</taxon>
    </lineage>
</organism>
<dbReference type="AlphaFoldDB" id="A0AAJ3DLG0"/>
<dbReference type="Gene3D" id="3.10.450.40">
    <property type="match status" value="1"/>
</dbReference>
<protein>
    <recommendedName>
        <fullName evidence="3">PepSY domain-containing protein</fullName>
    </recommendedName>
</protein>
<accession>A0AAJ3DLG0</accession>
<dbReference type="RefSeq" id="WP_154230258.1">
    <property type="nucleotide sequence ID" value="NZ_CP045309.1"/>
</dbReference>
<reference evidence="4 5" key="1">
    <citation type="submission" date="2020-02" db="EMBL/GenBank/DDBJ databases">
        <title>WGS of Micromonospora spp. isolated from hot spring.</title>
        <authorList>
            <person name="Thawai C."/>
        </authorList>
    </citation>
    <scope>NUCLEOTIDE SEQUENCE [LARGE SCALE GENOMIC DNA]</scope>
    <source>
        <strain evidence="4 5">TMS7</strain>
    </source>
</reference>
<evidence type="ECO:0000256" key="2">
    <source>
        <dbReference type="SAM" id="SignalP"/>
    </source>
</evidence>
<feature type="chain" id="PRO_5042601801" description="PepSY domain-containing protein" evidence="2">
    <location>
        <begin position="29"/>
        <end position="185"/>
    </location>
</feature>
<dbReference type="EMBL" id="JAAHBZ010000013">
    <property type="protein sequence ID" value="NES30859.1"/>
    <property type="molecule type" value="Genomic_DNA"/>
</dbReference>
<proteinExistence type="predicted"/>
<evidence type="ECO:0000313" key="5">
    <source>
        <dbReference type="Proteomes" id="UP000477779"/>
    </source>
</evidence>
<feature type="compositionally biased region" description="Low complexity" evidence="1">
    <location>
        <begin position="33"/>
        <end position="43"/>
    </location>
</feature>
<feature type="region of interest" description="Disordered" evidence="1">
    <location>
        <begin position="143"/>
        <end position="185"/>
    </location>
</feature>